<keyword evidence="3" id="KW-1185">Reference proteome</keyword>
<dbReference type="EMBL" id="JBHSWV010000228">
    <property type="protein sequence ID" value="MFC6766250.1"/>
    <property type="molecule type" value="Genomic_DNA"/>
</dbReference>
<reference evidence="2 3" key="1">
    <citation type="journal article" date="2019" name="Int. J. Syst. Evol. Microbiol.">
        <title>The Global Catalogue of Microorganisms (GCM) 10K type strain sequencing project: providing services to taxonomists for standard genome sequencing and annotation.</title>
        <authorList>
            <consortium name="The Broad Institute Genomics Platform"/>
            <consortium name="The Broad Institute Genome Sequencing Center for Infectious Disease"/>
            <person name="Wu L."/>
            <person name="Ma J."/>
        </authorList>
    </citation>
    <scope>NUCLEOTIDE SEQUENCE [LARGE SCALE GENOMIC DNA]</scope>
    <source>
        <strain evidence="2 3">LMG 29247</strain>
    </source>
</reference>
<dbReference type="Proteomes" id="UP001596383">
    <property type="component" value="Unassembled WGS sequence"/>
</dbReference>
<dbReference type="RefSeq" id="WP_377042792.1">
    <property type="nucleotide sequence ID" value="NZ_JAQIVI010000228.1"/>
</dbReference>
<feature type="compositionally biased region" description="Basic and acidic residues" evidence="1">
    <location>
        <begin position="21"/>
        <end position="32"/>
    </location>
</feature>
<proteinExistence type="predicted"/>
<evidence type="ECO:0000256" key="1">
    <source>
        <dbReference type="SAM" id="MobiDB-lite"/>
    </source>
</evidence>
<organism evidence="2 3">
    <name type="scientific">Natrinema soli</name>
    <dbReference type="NCBI Taxonomy" id="1930624"/>
    <lineage>
        <taxon>Archaea</taxon>
        <taxon>Methanobacteriati</taxon>
        <taxon>Methanobacteriota</taxon>
        <taxon>Stenosarchaea group</taxon>
        <taxon>Halobacteria</taxon>
        <taxon>Halobacteriales</taxon>
        <taxon>Natrialbaceae</taxon>
        <taxon>Natrinema</taxon>
    </lineage>
</organism>
<comment type="caution">
    <text evidence="2">The sequence shown here is derived from an EMBL/GenBank/DDBJ whole genome shotgun (WGS) entry which is preliminary data.</text>
</comment>
<name>A0ABD5SP01_9EURY</name>
<accession>A0ABD5SP01</accession>
<sequence length="53" mass="5902">MRSNTDAGSHTTLESPLEVDGEPRQRQERDPEPEVLVKLVIDEPEARMTSSAP</sequence>
<gene>
    <name evidence="2" type="ORF">ACFQE6_15010</name>
</gene>
<evidence type="ECO:0000313" key="2">
    <source>
        <dbReference type="EMBL" id="MFC6766250.1"/>
    </source>
</evidence>
<evidence type="ECO:0000313" key="3">
    <source>
        <dbReference type="Proteomes" id="UP001596383"/>
    </source>
</evidence>
<dbReference type="AlphaFoldDB" id="A0ABD5SP01"/>
<feature type="region of interest" description="Disordered" evidence="1">
    <location>
        <begin position="1"/>
        <end position="53"/>
    </location>
</feature>
<feature type="compositionally biased region" description="Polar residues" evidence="1">
    <location>
        <begin position="1"/>
        <end position="14"/>
    </location>
</feature>
<protein>
    <submittedName>
        <fullName evidence="2">Uncharacterized protein</fullName>
    </submittedName>
</protein>